<name>A0ABW9CLK3_9BURK</name>
<dbReference type="Proteomes" id="UP001629462">
    <property type="component" value="Unassembled WGS sequence"/>
</dbReference>
<gene>
    <name evidence="1" type="ORF">PQR08_15465</name>
</gene>
<proteinExistence type="predicted"/>
<evidence type="ECO:0000313" key="1">
    <source>
        <dbReference type="EMBL" id="MFM0518822.1"/>
    </source>
</evidence>
<dbReference type="EMBL" id="JAQQDB010000013">
    <property type="protein sequence ID" value="MFM0518822.1"/>
    <property type="molecule type" value="Genomic_DNA"/>
</dbReference>
<comment type="caution">
    <text evidence="1">The sequence shown here is derived from an EMBL/GenBank/DDBJ whole genome shotgun (WGS) entry which is preliminary data.</text>
</comment>
<sequence>MRKRLRVRSWPKVLSAGTVKGVMDKDQFPFLDSDDPHFQHARALSLSVGAIRRAQGKCSPNDFPVGSLEWHFAIEDFAGDVLRALMGETENTDVQVGERRRD</sequence>
<accession>A0ABW9CLK3</accession>
<reference evidence="1 2" key="1">
    <citation type="journal article" date="2024" name="Chem. Sci.">
        <title>Discovery of megapolipeptins by genome mining of a Burkholderiales bacteria collection.</title>
        <authorList>
            <person name="Paulo B.S."/>
            <person name="Recchia M.J.J."/>
            <person name="Lee S."/>
            <person name="Fergusson C.H."/>
            <person name="Romanowski S.B."/>
            <person name="Hernandez A."/>
            <person name="Krull N."/>
            <person name="Liu D.Y."/>
            <person name="Cavanagh H."/>
            <person name="Bos A."/>
            <person name="Gray C.A."/>
            <person name="Murphy B.T."/>
            <person name="Linington R.G."/>
            <person name="Eustaquio A.S."/>
        </authorList>
    </citation>
    <scope>NUCLEOTIDE SEQUENCE [LARGE SCALE GENOMIC DNA]</scope>
    <source>
        <strain evidence="1 2">RL17-374-BIF-D</strain>
    </source>
</reference>
<evidence type="ECO:0000313" key="2">
    <source>
        <dbReference type="Proteomes" id="UP001629462"/>
    </source>
</evidence>
<organism evidence="1 2">
    <name type="scientific">Caballeronia jiangsuensis</name>
    <dbReference type="NCBI Taxonomy" id="1458357"/>
    <lineage>
        <taxon>Bacteria</taxon>
        <taxon>Pseudomonadati</taxon>
        <taxon>Pseudomonadota</taxon>
        <taxon>Betaproteobacteria</taxon>
        <taxon>Burkholderiales</taxon>
        <taxon>Burkholderiaceae</taxon>
        <taxon>Caballeronia</taxon>
    </lineage>
</organism>
<keyword evidence="2" id="KW-1185">Reference proteome</keyword>
<protein>
    <submittedName>
        <fullName evidence="1">Uncharacterized protein</fullName>
    </submittedName>
</protein>
<dbReference type="RefSeq" id="WP_408161737.1">
    <property type="nucleotide sequence ID" value="NZ_JAQQDB010000013.1"/>
</dbReference>